<dbReference type="GO" id="GO:0008460">
    <property type="term" value="F:dTDP-glucose 4,6-dehydratase activity"/>
    <property type="evidence" value="ECO:0007669"/>
    <property type="project" value="UniProtKB-EC"/>
</dbReference>
<evidence type="ECO:0000313" key="9">
    <source>
        <dbReference type="EMBL" id="MFC6034366.1"/>
    </source>
</evidence>
<comment type="catalytic activity">
    <reaction evidence="1 7">
        <text>dTDP-alpha-D-glucose = dTDP-4-dehydro-6-deoxy-alpha-D-glucose + H2O</text>
        <dbReference type="Rhea" id="RHEA:17221"/>
        <dbReference type="ChEBI" id="CHEBI:15377"/>
        <dbReference type="ChEBI" id="CHEBI:57477"/>
        <dbReference type="ChEBI" id="CHEBI:57649"/>
        <dbReference type="EC" id="4.2.1.46"/>
    </reaction>
</comment>
<protein>
    <recommendedName>
        <fullName evidence="4 7">dTDP-glucose 4,6-dehydratase</fullName>
        <ecNumber evidence="4 7">4.2.1.46</ecNumber>
    </recommendedName>
</protein>
<comment type="caution">
    <text evidence="9">The sequence shown here is derived from an EMBL/GenBank/DDBJ whole genome shotgun (WGS) entry which is preliminary data.</text>
</comment>
<evidence type="ECO:0000256" key="3">
    <source>
        <dbReference type="ARBA" id="ARBA00008178"/>
    </source>
</evidence>
<reference evidence="9 10" key="1">
    <citation type="submission" date="2024-09" db="EMBL/GenBank/DDBJ databases">
        <authorList>
            <person name="Zhang Z.-H."/>
        </authorList>
    </citation>
    <scope>NUCLEOTIDE SEQUENCE [LARGE SCALE GENOMIC DNA]</scope>
    <source>
        <strain evidence="9 10">HHTR114</strain>
    </source>
</reference>
<dbReference type="EC" id="4.2.1.46" evidence="4 7"/>
<sequence>MRLMVTGGAGFIGSAVVRRAIERGDDVLNVDKLTYAANPENVAMVADNARYQFAQEDICDFAAMARLMNEFKPDAVMNLAAETHVDRSIDGPGAFIQTNIVGTYSLLEAARGYKASGHAPKDFRFHHISTDEVYGSLGPTGEFTETSPYQPNSPYSAAKASSDMLARAWRETFDLPVIVTNCSNNYGPYQFPEKLIPVVIIAALEGRDIPIYGKGDNIRDWLHVEDHAEALLLAAREGKPGETYNIGGRAERTNLDLVHMICEVLDEELKASPHAPHKGLIKFVTDRPGHDHRYAINCDKIERELGWTPAHTIEEGMRDTVKWYLGNRDWWEKIRQDGFDVAKRQGLKSGLKQSA</sequence>
<dbReference type="Gene3D" id="3.90.25.10">
    <property type="entry name" value="UDP-galactose 4-epimerase, domain 1"/>
    <property type="match status" value="1"/>
</dbReference>
<evidence type="ECO:0000256" key="4">
    <source>
        <dbReference type="ARBA" id="ARBA00011990"/>
    </source>
</evidence>
<evidence type="ECO:0000259" key="8">
    <source>
        <dbReference type="Pfam" id="PF16363"/>
    </source>
</evidence>
<accession>A0ABW1KR21</accession>
<evidence type="ECO:0000256" key="6">
    <source>
        <dbReference type="ARBA" id="ARBA00023239"/>
    </source>
</evidence>
<gene>
    <name evidence="9" type="primary">rfbB</name>
    <name evidence="9" type="ORF">ACFMB1_02360</name>
</gene>
<keyword evidence="5" id="KW-0520">NAD</keyword>
<dbReference type="EMBL" id="JBHPON010000001">
    <property type="protein sequence ID" value="MFC6034366.1"/>
    <property type="molecule type" value="Genomic_DNA"/>
</dbReference>
<evidence type="ECO:0000256" key="5">
    <source>
        <dbReference type="ARBA" id="ARBA00023027"/>
    </source>
</evidence>
<organism evidence="9 10">
    <name type="scientific">Hyphococcus aureus</name>
    <dbReference type="NCBI Taxonomy" id="2666033"/>
    <lineage>
        <taxon>Bacteria</taxon>
        <taxon>Pseudomonadati</taxon>
        <taxon>Pseudomonadota</taxon>
        <taxon>Alphaproteobacteria</taxon>
        <taxon>Parvularculales</taxon>
        <taxon>Parvularculaceae</taxon>
        <taxon>Hyphococcus</taxon>
    </lineage>
</organism>
<proteinExistence type="inferred from homology"/>
<dbReference type="NCBIfam" id="TIGR01181">
    <property type="entry name" value="dTDP_gluc_dehyt"/>
    <property type="match status" value="1"/>
</dbReference>
<dbReference type="PANTHER" id="PTHR43000">
    <property type="entry name" value="DTDP-D-GLUCOSE 4,6-DEHYDRATASE-RELATED"/>
    <property type="match status" value="1"/>
</dbReference>
<dbReference type="InterPro" id="IPR005888">
    <property type="entry name" value="dTDP_Gluc_deHydtase"/>
</dbReference>
<keyword evidence="10" id="KW-1185">Reference proteome</keyword>
<evidence type="ECO:0000256" key="2">
    <source>
        <dbReference type="ARBA" id="ARBA00001911"/>
    </source>
</evidence>
<dbReference type="Proteomes" id="UP001596116">
    <property type="component" value="Unassembled WGS sequence"/>
</dbReference>
<dbReference type="InterPro" id="IPR036291">
    <property type="entry name" value="NAD(P)-bd_dom_sf"/>
</dbReference>
<dbReference type="SUPFAM" id="SSF51735">
    <property type="entry name" value="NAD(P)-binding Rossmann-fold domains"/>
    <property type="match status" value="1"/>
</dbReference>
<dbReference type="CDD" id="cd05246">
    <property type="entry name" value="dTDP_GD_SDR_e"/>
    <property type="match status" value="1"/>
</dbReference>
<evidence type="ECO:0000256" key="1">
    <source>
        <dbReference type="ARBA" id="ARBA00001539"/>
    </source>
</evidence>
<comment type="similarity">
    <text evidence="3 7">Belongs to the NAD(P)-dependent epimerase/dehydratase family. dTDP-glucose dehydratase subfamily.</text>
</comment>
<evidence type="ECO:0000313" key="10">
    <source>
        <dbReference type="Proteomes" id="UP001596116"/>
    </source>
</evidence>
<name>A0ABW1KR21_9PROT</name>
<feature type="domain" description="NAD(P)-binding" evidence="8">
    <location>
        <begin position="4"/>
        <end position="320"/>
    </location>
</feature>
<dbReference type="InterPro" id="IPR016040">
    <property type="entry name" value="NAD(P)-bd_dom"/>
</dbReference>
<keyword evidence="6 7" id="KW-0456">Lyase</keyword>
<evidence type="ECO:0000256" key="7">
    <source>
        <dbReference type="RuleBase" id="RU004473"/>
    </source>
</evidence>
<comment type="cofactor">
    <cofactor evidence="2 7">
        <name>NAD(+)</name>
        <dbReference type="ChEBI" id="CHEBI:57540"/>
    </cofactor>
</comment>
<dbReference type="Pfam" id="PF16363">
    <property type="entry name" value="GDP_Man_Dehyd"/>
    <property type="match status" value="1"/>
</dbReference>
<dbReference type="Gene3D" id="3.40.50.720">
    <property type="entry name" value="NAD(P)-binding Rossmann-like Domain"/>
    <property type="match status" value="1"/>
</dbReference>
<dbReference type="RefSeq" id="WP_379880313.1">
    <property type="nucleotide sequence ID" value="NZ_JBHPON010000001.1"/>
</dbReference>